<name>A0A1G2LCI1_9BACT</name>
<comment type="caution">
    <text evidence="1">The sequence shown here is derived from an EMBL/GenBank/DDBJ whole genome shotgun (WGS) entry which is preliminary data.</text>
</comment>
<reference evidence="1 2" key="1">
    <citation type="journal article" date="2016" name="Nat. Commun.">
        <title>Thousands of microbial genomes shed light on interconnected biogeochemical processes in an aquifer system.</title>
        <authorList>
            <person name="Anantharaman K."/>
            <person name="Brown C.T."/>
            <person name="Hug L.A."/>
            <person name="Sharon I."/>
            <person name="Castelle C.J."/>
            <person name="Probst A.J."/>
            <person name="Thomas B.C."/>
            <person name="Singh A."/>
            <person name="Wilkins M.J."/>
            <person name="Karaoz U."/>
            <person name="Brodie E.L."/>
            <person name="Williams K.H."/>
            <person name="Hubbard S.S."/>
            <person name="Banfield J.F."/>
        </authorList>
    </citation>
    <scope>NUCLEOTIDE SEQUENCE [LARGE SCALE GENOMIC DNA]</scope>
</reference>
<accession>A0A1G2LCI1</accession>
<proteinExistence type="predicted"/>
<sequence length="94" mass="9995">MERVPGSIARILESAVTGAVWPVAGFVRGGVDTRVGDSPEEAVQLAFARSGMSGETQDGYRGLHLAMLITLSHWTGAWRANGWRTGGVRVSIVT</sequence>
<protein>
    <submittedName>
        <fullName evidence="1">Uncharacterized protein</fullName>
    </submittedName>
</protein>
<evidence type="ECO:0000313" key="1">
    <source>
        <dbReference type="EMBL" id="OHA09343.1"/>
    </source>
</evidence>
<dbReference type="EMBL" id="MHQT01000027">
    <property type="protein sequence ID" value="OHA09343.1"/>
    <property type="molecule type" value="Genomic_DNA"/>
</dbReference>
<evidence type="ECO:0000313" key="2">
    <source>
        <dbReference type="Proteomes" id="UP000178977"/>
    </source>
</evidence>
<organism evidence="1 2">
    <name type="scientific">Candidatus Sungbacteria bacterium RIFCSPLOWO2_01_FULL_60_25</name>
    <dbReference type="NCBI Taxonomy" id="1802281"/>
    <lineage>
        <taxon>Bacteria</taxon>
        <taxon>Candidatus Sungiibacteriota</taxon>
    </lineage>
</organism>
<dbReference type="Proteomes" id="UP000178977">
    <property type="component" value="Unassembled WGS sequence"/>
</dbReference>
<dbReference type="AlphaFoldDB" id="A0A1G2LCI1"/>
<gene>
    <name evidence="1" type="ORF">A3A44_03505</name>
</gene>